<reference evidence="3" key="1">
    <citation type="journal article" date="2020" name="Nature">
        <title>Giant virus diversity and host interactions through global metagenomics.</title>
        <authorList>
            <person name="Schulz F."/>
            <person name="Roux S."/>
            <person name="Paez-Espino D."/>
            <person name="Jungbluth S."/>
            <person name="Walsh D.A."/>
            <person name="Denef V.J."/>
            <person name="McMahon K.D."/>
            <person name="Konstantinidis K.T."/>
            <person name="Eloe-Fadrosh E.A."/>
            <person name="Kyrpides N.C."/>
            <person name="Woyke T."/>
        </authorList>
    </citation>
    <scope>NUCLEOTIDE SEQUENCE</scope>
    <source>
        <strain evidence="3">GVMAG-M-3300027759-16</strain>
    </source>
</reference>
<protein>
    <recommendedName>
        <fullName evidence="4">Major capsid protein N-terminal domain-containing protein</fullName>
    </recommendedName>
</protein>
<feature type="domain" description="Major capsid protein N-terminal" evidence="2">
    <location>
        <begin position="47"/>
        <end position="233"/>
    </location>
</feature>
<dbReference type="InterPro" id="IPR007542">
    <property type="entry name" value="MCP_C"/>
</dbReference>
<dbReference type="Gene3D" id="2.70.9.10">
    <property type="entry name" value="Adenovirus Type 2 Hexon, domain 4"/>
    <property type="match status" value="1"/>
</dbReference>
<dbReference type="Pfam" id="PF16903">
    <property type="entry name" value="Capsid_N"/>
    <property type="match status" value="1"/>
</dbReference>
<dbReference type="Pfam" id="PF04451">
    <property type="entry name" value="Capsid_NCLDV"/>
    <property type="match status" value="1"/>
</dbReference>
<dbReference type="AlphaFoldDB" id="A0A6C0L9J4"/>
<feature type="domain" description="Major capsid protein C-terminal" evidence="1">
    <location>
        <begin position="310"/>
        <end position="468"/>
    </location>
</feature>
<evidence type="ECO:0000259" key="2">
    <source>
        <dbReference type="Pfam" id="PF16903"/>
    </source>
</evidence>
<evidence type="ECO:0008006" key="4">
    <source>
        <dbReference type="Google" id="ProtNLM"/>
    </source>
</evidence>
<organism evidence="3">
    <name type="scientific">viral metagenome</name>
    <dbReference type="NCBI Taxonomy" id="1070528"/>
    <lineage>
        <taxon>unclassified sequences</taxon>
        <taxon>metagenomes</taxon>
        <taxon>organismal metagenomes</taxon>
    </lineage>
</organism>
<dbReference type="InterPro" id="IPR016112">
    <property type="entry name" value="VP_dsDNA_II"/>
</dbReference>
<dbReference type="EMBL" id="MN740439">
    <property type="protein sequence ID" value="QHU26344.1"/>
    <property type="molecule type" value="Genomic_DNA"/>
</dbReference>
<dbReference type="Gene3D" id="2.70.9.20">
    <property type="entry name" value="Major capsid protein Vp54"/>
    <property type="match status" value="1"/>
</dbReference>
<sequence>MESVVFGSDITTLLDTTPRDFQDNSFFPLDAETTWWLPTPDRKTHPFTLSLQQFPFRGPTSFGQRFTFDVPSVGCGDILLATCLQIELGHWLDDTTICRLQSGQYTYAPGQTVWNYANSLGTVIVEKAELEVNGVTVESIDGDFINVHGLLGRDIQTQYGISVDGLGRYAFPYTPRSASPFPTESGSLCIPLSFFFQRIMLKEGFPLLAVKQGGVKIHITLRPFESCVVSSGAEANPLGKRLQMLSEGVPVFVNTLGAIPQFKKIQLITYAAHTQGSVHESLLRTPFEILTRNVETFTFLEPLKYSVTTSTDDIINVQLPLEINHPMEEIVWFIRRKASTDKNNYVNYSAVTEEEFHPIFNKRRPLLQKAAIYLNGTEVVQKDESWFRQHIASQHAGGIAAYSQYIYGYSFSRHPGKHQPSGTANASKLQSVKLSLSVQHPGGTFNQEWEVVVYVIRLDWLRFQNGIASRIYMD</sequence>
<proteinExistence type="predicted"/>
<accession>A0A6C0L9J4</accession>
<evidence type="ECO:0000259" key="1">
    <source>
        <dbReference type="Pfam" id="PF04451"/>
    </source>
</evidence>
<evidence type="ECO:0000313" key="3">
    <source>
        <dbReference type="EMBL" id="QHU26344.1"/>
    </source>
</evidence>
<name>A0A6C0L9J4_9ZZZZ</name>
<dbReference type="InterPro" id="IPR031654">
    <property type="entry name" value="Capsid_N"/>
</dbReference>
<dbReference type="InterPro" id="IPR038519">
    <property type="entry name" value="MCP_C_sf"/>
</dbReference>
<dbReference type="GO" id="GO:0005198">
    <property type="term" value="F:structural molecule activity"/>
    <property type="evidence" value="ECO:0007669"/>
    <property type="project" value="InterPro"/>
</dbReference>
<dbReference type="SUPFAM" id="SSF49749">
    <property type="entry name" value="Group II dsDNA viruses VP"/>
    <property type="match status" value="2"/>
</dbReference>